<feature type="binding site" evidence="5">
    <location>
        <position position="157"/>
    </location>
    <ligand>
        <name>Mg(2+)</name>
        <dbReference type="ChEBI" id="CHEBI:18420"/>
    </ligand>
</feature>
<evidence type="ECO:0000256" key="4">
    <source>
        <dbReference type="PIRSR" id="PIRSR015582-1"/>
    </source>
</evidence>
<dbReference type="AlphaFoldDB" id="A0A853FBK4"/>
<dbReference type="InterPro" id="IPR005000">
    <property type="entry name" value="Aldolase/citrate-lyase_domain"/>
</dbReference>
<feature type="binding site" evidence="4">
    <location>
        <position position="130"/>
    </location>
    <ligand>
        <name>substrate</name>
    </ligand>
</feature>
<dbReference type="SUPFAM" id="SSF51621">
    <property type="entry name" value="Phosphoenolpyruvate/pyruvate domain"/>
    <property type="match status" value="1"/>
</dbReference>
<dbReference type="RefSeq" id="WP_129970072.1">
    <property type="nucleotide sequence ID" value="NZ_JACCEW010000004.1"/>
</dbReference>
<name>A0A853FBK4_9BURK</name>
<dbReference type="PIRSF" id="PIRSF015582">
    <property type="entry name" value="Cit_lyase_B"/>
    <property type="match status" value="1"/>
</dbReference>
<evidence type="ECO:0000313" key="7">
    <source>
        <dbReference type="EMBL" id="NYT38145.1"/>
    </source>
</evidence>
<dbReference type="OrthoDB" id="348111at2"/>
<feature type="domain" description="HpcH/HpaI aldolase/citrate lyase" evidence="6">
    <location>
        <begin position="2"/>
        <end position="224"/>
    </location>
</feature>
<protein>
    <submittedName>
        <fullName evidence="7">CoA ester lyase</fullName>
    </submittedName>
</protein>
<dbReference type="InterPro" id="IPR015813">
    <property type="entry name" value="Pyrv/PenolPyrv_kinase-like_dom"/>
</dbReference>
<feature type="binding site" evidence="4">
    <location>
        <position position="68"/>
    </location>
    <ligand>
        <name>substrate</name>
    </ligand>
</feature>
<evidence type="ECO:0000313" key="8">
    <source>
        <dbReference type="Proteomes" id="UP000580517"/>
    </source>
</evidence>
<dbReference type="Gene3D" id="3.20.20.60">
    <property type="entry name" value="Phosphoenolpyruvate-binding domains"/>
    <property type="match status" value="1"/>
</dbReference>
<evidence type="ECO:0000256" key="2">
    <source>
        <dbReference type="ARBA" id="ARBA00022723"/>
    </source>
</evidence>
<reference evidence="7 8" key="1">
    <citation type="submission" date="2020-07" db="EMBL/GenBank/DDBJ databases">
        <title>Taxonomic revisions and descriptions of new bacterial species based on genomic comparisons in the high-G+C-content subgroup of the family Alcaligenaceae.</title>
        <authorList>
            <person name="Szabo A."/>
            <person name="Felfoldi T."/>
        </authorList>
    </citation>
    <scope>NUCLEOTIDE SEQUENCE [LARGE SCALE GENOMIC DNA]</scope>
    <source>
        <strain evidence="7 8">DSM 25264</strain>
    </source>
</reference>
<keyword evidence="8" id="KW-1185">Reference proteome</keyword>
<dbReference type="PANTHER" id="PTHR32308">
    <property type="entry name" value="LYASE BETA SUBUNIT, PUTATIVE (AFU_ORTHOLOGUE AFUA_4G13030)-RELATED"/>
    <property type="match status" value="1"/>
</dbReference>
<comment type="caution">
    <text evidence="7">The sequence shown here is derived from an EMBL/GenBank/DDBJ whole genome shotgun (WGS) entry which is preliminary data.</text>
</comment>
<keyword evidence="3 5" id="KW-0460">Magnesium</keyword>
<gene>
    <name evidence="7" type="ORF">H0A68_14750</name>
</gene>
<keyword evidence="2 5" id="KW-0479">Metal-binding</keyword>
<dbReference type="PANTHER" id="PTHR32308:SF10">
    <property type="entry name" value="CITRATE LYASE SUBUNIT BETA"/>
    <property type="match status" value="1"/>
</dbReference>
<dbReference type="Pfam" id="PF03328">
    <property type="entry name" value="HpcH_HpaI"/>
    <property type="match status" value="1"/>
</dbReference>
<proteinExistence type="predicted"/>
<comment type="cofactor">
    <cofactor evidence="1">
        <name>Mg(2+)</name>
        <dbReference type="ChEBI" id="CHEBI:18420"/>
    </cofactor>
</comment>
<evidence type="ECO:0000256" key="5">
    <source>
        <dbReference type="PIRSR" id="PIRSR015582-2"/>
    </source>
</evidence>
<organism evidence="7 8">
    <name type="scientific">Allopusillimonas soli</name>
    <dbReference type="NCBI Taxonomy" id="659016"/>
    <lineage>
        <taxon>Bacteria</taxon>
        <taxon>Pseudomonadati</taxon>
        <taxon>Pseudomonadota</taxon>
        <taxon>Betaproteobacteria</taxon>
        <taxon>Burkholderiales</taxon>
        <taxon>Alcaligenaceae</taxon>
        <taxon>Allopusillimonas</taxon>
    </lineage>
</organism>
<dbReference type="GO" id="GO:0016829">
    <property type="term" value="F:lyase activity"/>
    <property type="evidence" value="ECO:0007669"/>
    <property type="project" value="UniProtKB-KW"/>
</dbReference>
<dbReference type="GO" id="GO:0000287">
    <property type="term" value="F:magnesium ion binding"/>
    <property type="evidence" value="ECO:0007669"/>
    <property type="project" value="TreeGrafter"/>
</dbReference>
<keyword evidence="7" id="KW-0456">Lyase</keyword>
<accession>A0A853FBK4</accession>
<sequence length="295" mass="31805">MRSKLFVPGSRPELFAKAFAGSADAISLDLEDSVSPNRKLQARQAVRAWLDELARTPDMKNGKKVIVRVNAADTPYFEEDIRAVTHAAVDVVNLPKPDGAASVREISALMAGQETAQGLTNTIGLLLNIETPRALRMAAELAAADERVVGLQLGLADLFEPLGIDRCSRSAVEQAMFTVSMAAGEAGIYAYDAAYSDIADKQGYTAEAELARRMGFVGKTCIHPSQVELANNVFQPSQADIEFARRVLAAEVQARKEGKGAYTVDGRMIDAPFVRRAEALLHAIGELPQALRHNG</sequence>
<dbReference type="Proteomes" id="UP000580517">
    <property type="component" value="Unassembled WGS sequence"/>
</dbReference>
<dbReference type="EMBL" id="JACCEW010000004">
    <property type="protein sequence ID" value="NYT38145.1"/>
    <property type="molecule type" value="Genomic_DNA"/>
</dbReference>
<dbReference type="InterPro" id="IPR040442">
    <property type="entry name" value="Pyrv_kinase-like_dom_sf"/>
</dbReference>
<feature type="binding site" evidence="5">
    <location>
        <position position="130"/>
    </location>
    <ligand>
        <name>Mg(2+)</name>
        <dbReference type="ChEBI" id="CHEBI:18420"/>
    </ligand>
</feature>
<dbReference type="GO" id="GO:0006107">
    <property type="term" value="P:oxaloacetate metabolic process"/>
    <property type="evidence" value="ECO:0007669"/>
    <property type="project" value="TreeGrafter"/>
</dbReference>
<dbReference type="InterPro" id="IPR011206">
    <property type="entry name" value="Citrate_lyase_beta/mcl1/mcl2"/>
</dbReference>
<evidence type="ECO:0000256" key="3">
    <source>
        <dbReference type="ARBA" id="ARBA00022842"/>
    </source>
</evidence>
<evidence type="ECO:0000256" key="1">
    <source>
        <dbReference type="ARBA" id="ARBA00001946"/>
    </source>
</evidence>
<evidence type="ECO:0000259" key="6">
    <source>
        <dbReference type="Pfam" id="PF03328"/>
    </source>
</evidence>